<dbReference type="SUPFAM" id="SSF52540">
    <property type="entry name" value="P-loop containing nucleoside triphosphate hydrolases"/>
    <property type="match status" value="1"/>
</dbReference>
<evidence type="ECO:0000313" key="11">
    <source>
        <dbReference type="Proteomes" id="UP000735541"/>
    </source>
</evidence>
<dbReference type="PROSITE" id="PS50929">
    <property type="entry name" value="ABC_TM1F"/>
    <property type="match status" value="1"/>
</dbReference>
<dbReference type="PANTHER" id="PTHR43394">
    <property type="entry name" value="ATP-DEPENDENT PERMEASE MDL1, MITOCHONDRIAL"/>
    <property type="match status" value="1"/>
</dbReference>
<feature type="domain" description="ABC transmembrane type-1" evidence="9">
    <location>
        <begin position="15"/>
        <end position="293"/>
    </location>
</feature>
<feature type="transmembrane region" description="Helical" evidence="7">
    <location>
        <begin position="144"/>
        <end position="166"/>
    </location>
</feature>
<dbReference type="InterPro" id="IPR039421">
    <property type="entry name" value="Type_1_exporter"/>
</dbReference>
<protein>
    <submittedName>
        <fullName evidence="10">ABC transporter ATP-binding protein/permease</fullName>
    </submittedName>
</protein>
<feature type="domain" description="ABC transporter" evidence="8">
    <location>
        <begin position="325"/>
        <end position="555"/>
    </location>
</feature>
<evidence type="ECO:0000256" key="4">
    <source>
        <dbReference type="ARBA" id="ARBA00022840"/>
    </source>
</evidence>
<evidence type="ECO:0000256" key="2">
    <source>
        <dbReference type="ARBA" id="ARBA00022692"/>
    </source>
</evidence>
<dbReference type="Gene3D" id="1.20.1560.10">
    <property type="entry name" value="ABC transporter type 1, transmembrane domain"/>
    <property type="match status" value="1"/>
</dbReference>
<keyword evidence="3" id="KW-0547">Nucleotide-binding</keyword>
<evidence type="ECO:0000259" key="8">
    <source>
        <dbReference type="PROSITE" id="PS50893"/>
    </source>
</evidence>
<keyword evidence="4 10" id="KW-0067">ATP-binding</keyword>
<name>A0ABS6TX39_STRHA</name>
<feature type="transmembrane region" description="Helical" evidence="7">
    <location>
        <begin position="271"/>
        <end position="291"/>
    </location>
</feature>
<dbReference type="Pfam" id="PF00664">
    <property type="entry name" value="ABC_membrane"/>
    <property type="match status" value="1"/>
</dbReference>
<evidence type="ECO:0000313" key="10">
    <source>
        <dbReference type="EMBL" id="MBV7672579.1"/>
    </source>
</evidence>
<dbReference type="GO" id="GO:0005524">
    <property type="term" value="F:ATP binding"/>
    <property type="evidence" value="ECO:0007669"/>
    <property type="project" value="UniProtKB-KW"/>
</dbReference>
<dbReference type="Proteomes" id="UP000735541">
    <property type="component" value="Unassembled WGS sequence"/>
</dbReference>
<keyword evidence="11" id="KW-1185">Reference proteome</keyword>
<dbReference type="CDD" id="cd03228">
    <property type="entry name" value="ABCC_MRP_Like"/>
    <property type="match status" value="1"/>
</dbReference>
<dbReference type="InterPro" id="IPR011527">
    <property type="entry name" value="ABC1_TM_dom"/>
</dbReference>
<accession>A0ABS6TX39</accession>
<evidence type="ECO:0000256" key="1">
    <source>
        <dbReference type="ARBA" id="ARBA00004651"/>
    </source>
</evidence>
<evidence type="ECO:0000256" key="3">
    <source>
        <dbReference type="ARBA" id="ARBA00022741"/>
    </source>
</evidence>
<comment type="caution">
    <text evidence="10">The sequence shown here is derived from an EMBL/GenBank/DDBJ whole genome shotgun (WGS) entry which is preliminary data.</text>
</comment>
<dbReference type="InterPro" id="IPR003593">
    <property type="entry name" value="AAA+_ATPase"/>
</dbReference>
<evidence type="ECO:0000259" key="9">
    <source>
        <dbReference type="PROSITE" id="PS50929"/>
    </source>
</evidence>
<evidence type="ECO:0000256" key="5">
    <source>
        <dbReference type="ARBA" id="ARBA00022989"/>
    </source>
</evidence>
<keyword evidence="5 7" id="KW-1133">Transmembrane helix</keyword>
<feature type="transmembrane region" description="Helical" evidence="7">
    <location>
        <begin position="47"/>
        <end position="66"/>
    </location>
</feature>
<dbReference type="Gene3D" id="3.40.50.300">
    <property type="entry name" value="P-loop containing nucleotide triphosphate hydrolases"/>
    <property type="match status" value="1"/>
</dbReference>
<dbReference type="SUPFAM" id="SSF90123">
    <property type="entry name" value="ABC transporter transmembrane region"/>
    <property type="match status" value="1"/>
</dbReference>
<proteinExistence type="predicted"/>
<comment type="subcellular location">
    <subcellularLocation>
        <location evidence="1">Cell membrane</location>
        <topology evidence="1">Multi-pass membrane protein</topology>
    </subcellularLocation>
</comment>
<feature type="transmembrane region" description="Helical" evidence="7">
    <location>
        <begin position="120"/>
        <end position="138"/>
    </location>
</feature>
<gene>
    <name evidence="10" type="ORF">STHAL_24320</name>
</gene>
<reference evidence="10 11" key="1">
    <citation type="submission" date="2021-07" db="EMBL/GenBank/DDBJ databases">
        <title>Sequencing Streptomyces halstedii LGO-A4 genome an citrus endophytic actinomycete.</title>
        <authorList>
            <person name="Samborskyy M."/>
            <person name="Scott N."/>
            <person name="Deglau R."/>
            <person name="Dickens S."/>
            <person name="Oliveira L.G."/>
        </authorList>
    </citation>
    <scope>NUCLEOTIDE SEQUENCE [LARGE SCALE GENOMIC DNA]</scope>
    <source>
        <strain evidence="10 11">LGO-A4</strain>
    </source>
</reference>
<feature type="transmembrane region" description="Helical" evidence="7">
    <location>
        <begin position="240"/>
        <end position="259"/>
    </location>
</feature>
<keyword evidence="6 7" id="KW-0472">Membrane</keyword>
<dbReference type="RefSeq" id="WP_228871479.1">
    <property type="nucleotide sequence ID" value="NZ_JAHUVW010000001.1"/>
</dbReference>
<dbReference type="PANTHER" id="PTHR43394:SF1">
    <property type="entry name" value="ATP-BINDING CASSETTE SUB-FAMILY B MEMBER 10, MITOCHONDRIAL"/>
    <property type="match status" value="1"/>
</dbReference>
<dbReference type="SMART" id="SM00382">
    <property type="entry name" value="AAA"/>
    <property type="match status" value="1"/>
</dbReference>
<evidence type="ECO:0000256" key="6">
    <source>
        <dbReference type="ARBA" id="ARBA00023136"/>
    </source>
</evidence>
<organism evidence="10 11">
    <name type="scientific">Streptomyces halstedii</name>
    <dbReference type="NCBI Taxonomy" id="1944"/>
    <lineage>
        <taxon>Bacteria</taxon>
        <taxon>Bacillati</taxon>
        <taxon>Actinomycetota</taxon>
        <taxon>Actinomycetes</taxon>
        <taxon>Kitasatosporales</taxon>
        <taxon>Streptomycetaceae</taxon>
        <taxon>Streptomyces</taxon>
    </lineage>
</organism>
<sequence>MIPRTWGRRRPVAVIGTGLCSAGAAVAAVALPAALGGAVNGVVSGPGVPWALLWLCAALTAAEVLLDCAATVVGGTTTAGLAARLRTDALDRVLGTGLRNTEPVPPGDLTTRLTANAPDAAAAPVTAAGAVAAVLLPVGGLAGLFLVDVWTALALLAGFPALLLLLRTFARQTSGASADYQAEQAVLAARLTEALEGAATIRAARTGAREYARILEPLTALGGHGRRTWEVYGRASARSAVLLPLLTVLVVAVAGLRLWAGALDVGGLVAASRYAVLAVGIGSLTGALGSLQRSRAAARRLEPLLDLPPVPHRSLELPPDGPGTLELRGVDVVRDGRYLLRDVAFTVPGGTSVAVVGRSGSGKSVLAAVAGRLTDPDAGSVTLDGVPLDGVDPVRLRHTVSFAFARPVLPGTTVEEAISFGVPRPSPGRVRAAAEAASAGFVALLPRGYATPQAKAPLSGGEYQRLGLARAFAHRGRLMILDDATSGLDTVTERRVHRELDGFAGETTRLVVAHRLSVAAGADQVVWLEDGEVRAVGPHGGLWADPDYRAVFRSPEGDGPGPSGGRGTA</sequence>
<feature type="transmembrane region" description="Helical" evidence="7">
    <location>
        <begin position="12"/>
        <end position="35"/>
    </location>
</feature>
<dbReference type="EMBL" id="JAHUVW010000001">
    <property type="protein sequence ID" value="MBV7672579.1"/>
    <property type="molecule type" value="Genomic_DNA"/>
</dbReference>
<dbReference type="InterPro" id="IPR036640">
    <property type="entry name" value="ABC1_TM_sf"/>
</dbReference>
<dbReference type="PROSITE" id="PS50893">
    <property type="entry name" value="ABC_TRANSPORTER_2"/>
    <property type="match status" value="1"/>
</dbReference>
<keyword evidence="2 7" id="KW-0812">Transmembrane</keyword>
<dbReference type="InterPro" id="IPR003439">
    <property type="entry name" value="ABC_transporter-like_ATP-bd"/>
</dbReference>
<evidence type="ECO:0000256" key="7">
    <source>
        <dbReference type="SAM" id="Phobius"/>
    </source>
</evidence>
<dbReference type="InterPro" id="IPR027417">
    <property type="entry name" value="P-loop_NTPase"/>
</dbReference>
<dbReference type="Pfam" id="PF00005">
    <property type="entry name" value="ABC_tran"/>
    <property type="match status" value="1"/>
</dbReference>